<name>A0ABU2LSL6_9ACTN</name>
<dbReference type="EMBL" id="JAVREM010000026">
    <property type="protein sequence ID" value="MDT0320584.1"/>
    <property type="molecule type" value="Genomic_DNA"/>
</dbReference>
<comment type="caution">
    <text evidence="1">The sequence shown here is derived from an EMBL/GenBank/DDBJ whole genome shotgun (WGS) entry which is preliminary data.</text>
</comment>
<evidence type="ECO:0000313" key="1">
    <source>
        <dbReference type="EMBL" id="MDT0320584.1"/>
    </source>
</evidence>
<gene>
    <name evidence="1" type="ORF">RNC47_19815</name>
</gene>
<keyword evidence="2" id="KW-1185">Reference proteome</keyword>
<proteinExistence type="predicted"/>
<dbReference type="RefSeq" id="WP_311600549.1">
    <property type="nucleotide sequence ID" value="NZ_JAVREM010000026.1"/>
</dbReference>
<dbReference type="Proteomes" id="UP001183420">
    <property type="component" value="Unassembled WGS sequence"/>
</dbReference>
<organism evidence="1 2">
    <name type="scientific">Streptomyces millisiae</name>
    <dbReference type="NCBI Taxonomy" id="3075542"/>
    <lineage>
        <taxon>Bacteria</taxon>
        <taxon>Bacillati</taxon>
        <taxon>Actinomycetota</taxon>
        <taxon>Actinomycetes</taxon>
        <taxon>Kitasatosporales</taxon>
        <taxon>Streptomycetaceae</taxon>
        <taxon>Streptomyces</taxon>
    </lineage>
</organism>
<accession>A0ABU2LSL6</accession>
<evidence type="ECO:0000313" key="2">
    <source>
        <dbReference type="Proteomes" id="UP001183420"/>
    </source>
</evidence>
<sequence>MTGLVDAVWMPQANHGVRQVPAGRWFDVVEVPGPASARVLGRLGWRSGPVVEMQQRGVVRWFVVPGAAGGWPPPAGWCASPTGGGPPVRWVVPPCGRCLTDADALARARRG</sequence>
<protein>
    <submittedName>
        <fullName evidence="1">Uncharacterized protein</fullName>
    </submittedName>
</protein>
<reference evidence="2" key="1">
    <citation type="submission" date="2023-07" db="EMBL/GenBank/DDBJ databases">
        <title>30 novel species of actinomycetes from the DSMZ collection.</title>
        <authorList>
            <person name="Nouioui I."/>
        </authorList>
    </citation>
    <scope>NUCLEOTIDE SEQUENCE [LARGE SCALE GENOMIC DNA]</scope>
    <source>
        <strain evidence="2">DSM 44918</strain>
    </source>
</reference>